<dbReference type="InterPro" id="IPR051829">
    <property type="entry name" value="Multiheme_Cytochr_ET"/>
</dbReference>
<organism evidence="3 4">
    <name type="scientific">Flavivirga eckloniae</name>
    <dbReference type="NCBI Taxonomy" id="1803846"/>
    <lineage>
        <taxon>Bacteria</taxon>
        <taxon>Pseudomonadati</taxon>
        <taxon>Bacteroidota</taxon>
        <taxon>Flavobacteriia</taxon>
        <taxon>Flavobacteriales</taxon>
        <taxon>Flavobacteriaceae</taxon>
        <taxon>Flavivirga</taxon>
    </lineage>
</organism>
<dbReference type="KEGG" id="fek:C1H87_21740"/>
<dbReference type="RefSeq" id="WP_102757836.1">
    <property type="nucleotide sequence ID" value="NZ_CP025791.1"/>
</dbReference>
<proteinExistence type="predicted"/>
<evidence type="ECO:0000256" key="1">
    <source>
        <dbReference type="ARBA" id="ARBA00022729"/>
    </source>
</evidence>
<dbReference type="Pfam" id="PF13435">
    <property type="entry name" value="Cytochrome_C554"/>
    <property type="match status" value="1"/>
</dbReference>
<accession>A0A2K9PVW7</accession>
<dbReference type="AlphaFoldDB" id="A0A2K9PVW7"/>
<keyword evidence="4" id="KW-1185">Reference proteome</keyword>
<name>A0A2K9PVW7_9FLAO</name>
<feature type="domain" description="Cytochrome c-552/4" evidence="2">
    <location>
        <begin position="187"/>
        <end position="227"/>
    </location>
</feature>
<dbReference type="OrthoDB" id="9814800at2"/>
<evidence type="ECO:0000313" key="4">
    <source>
        <dbReference type="Proteomes" id="UP000235826"/>
    </source>
</evidence>
<protein>
    <recommendedName>
        <fullName evidence="2">Cytochrome c-552/4 domain-containing protein</fullName>
    </recommendedName>
</protein>
<dbReference type="InterPro" id="IPR036280">
    <property type="entry name" value="Multihaem_cyt_sf"/>
</dbReference>
<keyword evidence="1" id="KW-0732">Signal</keyword>
<evidence type="ECO:0000313" key="3">
    <source>
        <dbReference type="EMBL" id="AUP81193.1"/>
    </source>
</evidence>
<dbReference type="Gene3D" id="3.90.10.10">
    <property type="entry name" value="Cytochrome C3"/>
    <property type="match status" value="1"/>
</dbReference>
<reference evidence="3 4" key="1">
    <citation type="submission" date="2018-01" db="EMBL/GenBank/DDBJ databases">
        <title>Complete genome sequence of Flavivirga eckloniae ECD14 isolated from seaweed Ecklonia cava.</title>
        <authorList>
            <person name="Lee J.H."/>
            <person name="Baik K.S."/>
            <person name="Seong C.N."/>
        </authorList>
    </citation>
    <scope>NUCLEOTIDE SEQUENCE [LARGE SCALE GENOMIC DNA]</scope>
    <source>
        <strain evidence="3 4">ECD14</strain>
    </source>
</reference>
<evidence type="ECO:0000259" key="2">
    <source>
        <dbReference type="Pfam" id="PF13435"/>
    </source>
</evidence>
<dbReference type="EMBL" id="CP025791">
    <property type="protein sequence ID" value="AUP81193.1"/>
    <property type="molecule type" value="Genomic_DNA"/>
</dbReference>
<gene>
    <name evidence="3" type="ORF">C1H87_21740</name>
</gene>
<dbReference type="InterPro" id="IPR023155">
    <property type="entry name" value="Cyt_c-552/4"/>
</dbReference>
<sequence>MKKRSPNFKIRKYFGLIIVLLVLCFLVYKNASDFSLFSTYVPVEPIAVHNNGKGFAGSATCVECHLEIYNTHIETAHYKSTAKANLKTVKGSFTPPKNSFSLNDSIEFKMENRNGLLYQEAFLKSDNQRISSSRFDITIGSGTKGQSYLKWKDSSLYQLQVTYFTSNDSWVNSPGYPSDRLASDRPIFERCLECHMTYAKSTKQFNKRNSYRKSQIVYGIDCERCHGPALDHVNFHRENPLDTVAMHVVKHSDLTRQQNLDACALCHSGLRMRRSKDPFIFVTGDTLNKFSTPDYTEKDLEELDVHGNQYGLLSASKCFKKSDAMNCTTCHNPHENQRGNRVSFNKKCQSCHGKGDGFHGVCTASEASKEASNNNCIQCHMPIVLSKTMKIETSADTLNPVPVRTHFIGIY</sequence>
<dbReference type="Proteomes" id="UP000235826">
    <property type="component" value="Chromosome"/>
</dbReference>
<dbReference type="SUPFAM" id="SSF48695">
    <property type="entry name" value="Multiheme cytochromes"/>
    <property type="match status" value="1"/>
</dbReference>
<dbReference type="PANTHER" id="PTHR35038">
    <property type="entry name" value="DISSIMILATORY SULFITE REDUCTASE SIRA"/>
    <property type="match status" value="1"/>
</dbReference>
<dbReference type="PANTHER" id="PTHR35038:SF8">
    <property type="entry name" value="C-TYPE POLYHEME CYTOCHROME OMCC"/>
    <property type="match status" value="1"/>
</dbReference>
<dbReference type="Gene3D" id="1.10.1130.10">
    <property type="entry name" value="Flavocytochrome C3, Chain A"/>
    <property type="match status" value="1"/>
</dbReference>